<dbReference type="SUPFAM" id="SSF81593">
    <property type="entry name" value="Nucleotidyltransferase substrate binding subunit/domain"/>
    <property type="match status" value="1"/>
</dbReference>
<keyword evidence="3" id="KW-1185">Reference proteome</keyword>
<dbReference type="EMBL" id="CP036279">
    <property type="protein sequence ID" value="QDU61741.1"/>
    <property type="molecule type" value="Genomic_DNA"/>
</dbReference>
<dbReference type="Gene3D" id="1.20.120.330">
    <property type="entry name" value="Nucleotidyltransferases domain 2"/>
    <property type="match status" value="1"/>
</dbReference>
<proteinExistence type="predicted"/>
<accession>A0A518B431</accession>
<reference evidence="2 3" key="1">
    <citation type="submission" date="2019-02" db="EMBL/GenBank/DDBJ databases">
        <title>Deep-cultivation of Planctomycetes and their phenomic and genomic characterization uncovers novel biology.</title>
        <authorList>
            <person name="Wiegand S."/>
            <person name="Jogler M."/>
            <person name="Boedeker C."/>
            <person name="Pinto D."/>
            <person name="Vollmers J."/>
            <person name="Rivas-Marin E."/>
            <person name="Kohn T."/>
            <person name="Peeters S.H."/>
            <person name="Heuer A."/>
            <person name="Rast P."/>
            <person name="Oberbeckmann S."/>
            <person name="Bunk B."/>
            <person name="Jeske O."/>
            <person name="Meyerdierks A."/>
            <person name="Storesund J.E."/>
            <person name="Kallscheuer N."/>
            <person name="Luecker S."/>
            <person name="Lage O.M."/>
            <person name="Pohl T."/>
            <person name="Merkel B.J."/>
            <person name="Hornburger P."/>
            <person name="Mueller R.-W."/>
            <person name="Bruemmer F."/>
            <person name="Labrenz M."/>
            <person name="Spormann A.M."/>
            <person name="Op den Camp H."/>
            <person name="Overmann J."/>
            <person name="Amann R."/>
            <person name="Jetten M.S.M."/>
            <person name="Mascher T."/>
            <person name="Medema M.H."/>
            <person name="Devos D.P."/>
            <person name="Kaster A.-K."/>
            <person name="Ovreas L."/>
            <person name="Rohde M."/>
            <person name="Galperin M.Y."/>
            <person name="Jogler C."/>
        </authorList>
    </citation>
    <scope>NUCLEOTIDE SEQUENCE [LARGE SCALE GENOMIC DNA]</scope>
    <source>
        <strain evidence="2 3">Pan216</strain>
    </source>
</reference>
<organism evidence="2 3">
    <name type="scientific">Kolteria novifilia</name>
    <dbReference type="NCBI Taxonomy" id="2527975"/>
    <lineage>
        <taxon>Bacteria</taxon>
        <taxon>Pseudomonadati</taxon>
        <taxon>Planctomycetota</taxon>
        <taxon>Planctomycetia</taxon>
        <taxon>Kolteriales</taxon>
        <taxon>Kolteriaceae</taxon>
        <taxon>Kolteria</taxon>
    </lineage>
</organism>
<dbReference type="Proteomes" id="UP000317093">
    <property type="component" value="Chromosome"/>
</dbReference>
<dbReference type="Pfam" id="PF05168">
    <property type="entry name" value="HEPN"/>
    <property type="match status" value="1"/>
</dbReference>
<evidence type="ECO:0000313" key="3">
    <source>
        <dbReference type="Proteomes" id="UP000317093"/>
    </source>
</evidence>
<name>A0A518B431_9BACT</name>
<dbReference type="KEGG" id="knv:Pan216_26040"/>
<protein>
    <submittedName>
        <fullName evidence="2">HEPN domain protein</fullName>
    </submittedName>
</protein>
<dbReference type="RefSeq" id="WP_419193581.1">
    <property type="nucleotide sequence ID" value="NZ_CP036279.1"/>
</dbReference>
<dbReference type="AlphaFoldDB" id="A0A518B431"/>
<sequence length="138" mass="15643">MATPNSVDARLFYRCAFHRYEDAQILLKAAHTTGAVYLAGYGVECILKSLILKETPRASQKDVFGSFRGGRAHDYDWLRTQYRQNGGAKFPREVTEAFTLINYWSTDLRYVPSNVRDNDADGFLSAAGKIIDWARGRL</sequence>
<dbReference type="InterPro" id="IPR007842">
    <property type="entry name" value="HEPN_dom"/>
</dbReference>
<evidence type="ECO:0000259" key="1">
    <source>
        <dbReference type="Pfam" id="PF05168"/>
    </source>
</evidence>
<gene>
    <name evidence="2" type="ORF">Pan216_26040</name>
</gene>
<evidence type="ECO:0000313" key="2">
    <source>
        <dbReference type="EMBL" id="QDU61741.1"/>
    </source>
</evidence>
<feature type="domain" description="HEPN" evidence="1">
    <location>
        <begin position="10"/>
        <end position="135"/>
    </location>
</feature>